<dbReference type="SMART" id="SM01324">
    <property type="entry name" value="YARHG"/>
    <property type="match status" value="1"/>
</dbReference>
<dbReference type="Gene3D" id="1.20.58.1690">
    <property type="match status" value="1"/>
</dbReference>
<evidence type="ECO:0000313" key="2">
    <source>
        <dbReference type="EMBL" id="CEN46198.1"/>
    </source>
</evidence>
<evidence type="ECO:0000313" key="3">
    <source>
        <dbReference type="Proteomes" id="UP000045051"/>
    </source>
</evidence>
<protein>
    <recommendedName>
        <fullName evidence="1">YARHG domain-containing protein</fullName>
    </recommendedName>
</protein>
<organism evidence="2 3">
    <name type="scientific">Capnocytophaga canis</name>
    <dbReference type="NCBI Taxonomy" id="1848903"/>
    <lineage>
        <taxon>Bacteria</taxon>
        <taxon>Pseudomonadati</taxon>
        <taxon>Bacteroidota</taxon>
        <taxon>Flavobacteriia</taxon>
        <taxon>Flavobacteriales</taxon>
        <taxon>Flavobacteriaceae</taxon>
        <taxon>Capnocytophaga</taxon>
    </lineage>
</organism>
<accession>A0A0B7I8J8</accession>
<dbReference type="PROSITE" id="PS51257">
    <property type="entry name" value="PROKAR_LIPOPROTEIN"/>
    <property type="match status" value="1"/>
</dbReference>
<dbReference type="InterPro" id="IPR038434">
    <property type="entry name" value="YARHG_sf"/>
</dbReference>
<dbReference type="RefSeq" id="WP_042344258.1">
    <property type="nucleotide sequence ID" value="NZ_CDOH01000150.1"/>
</dbReference>
<gene>
    <name evidence="2" type="ORF">CCAND38_320008</name>
</gene>
<proteinExistence type="predicted"/>
<evidence type="ECO:0000259" key="1">
    <source>
        <dbReference type="SMART" id="SM01324"/>
    </source>
</evidence>
<dbReference type="Proteomes" id="UP000045051">
    <property type="component" value="Unassembled WGS sequence"/>
</dbReference>
<keyword evidence="3" id="KW-1185">Reference proteome</keyword>
<feature type="domain" description="YARHG" evidence="1">
    <location>
        <begin position="224"/>
        <end position="307"/>
    </location>
</feature>
<sequence>MKKIYLILFMAFFVLIGCNESPKNKKQENPEENPGVQIERLLPEVTEREALAKEHYPELYGIYSGDFMIPENDEEINYSRVEYGDYNKKISLKFNRIINDTVYGHSITGGNQRPFVGTYDKTSNVFILNEPGDDKTDGKFELQLKNDSIVGVWRVYQKKNVRIPKKELRLQRKVFAYDPNLMLDRDTDLIDWSSPKEFIDSFVDSDTEEGEEENYSDVGYRVASELIFEINASTQKLTEKDLKNLKKLDLEIIRNSVYARHGYSFKKATYRYFFEMTDWYIPVSDNVDDQLSVLEKENIVLLNRMIKYAEDHYDTFGR</sequence>
<dbReference type="EMBL" id="CDOI01000143">
    <property type="protein sequence ID" value="CEN46198.1"/>
    <property type="molecule type" value="Genomic_DNA"/>
</dbReference>
<dbReference type="InterPro" id="IPR025582">
    <property type="entry name" value="YARHG_dom"/>
</dbReference>
<dbReference type="Pfam" id="PF13308">
    <property type="entry name" value="YARHG"/>
    <property type="match status" value="1"/>
</dbReference>
<reference evidence="2 3" key="1">
    <citation type="submission" date="2015-01" db="EMBL/GenBank/DDBJ databases">
        <authorList>
            <person name="MANFREDI Pablo"/>
        </authorList>
    </citation>
    <scope>NUCLEOTIDE SEQUENCE [LARGE SCALE GENOMIC DNA]</scope>
    <source>
        <strain evidence="2 3">CcD38</strain>
    </source>
</reference>
<name>A0A0B7I8J8_9FLAO</name>
<dbReference type="AlphaFoldDB" id="A0A0B7I8J8"/>